<feature type="compositionally biased region" description="Polar residues" evidence="1">
    <location>
        <begin position="137"/>
        <end position="154"/>
    </location>
</feature>
<evidence type="ECO:0008006" key="5">
    <source>
        <dbReference type="Google" id="ProtNLM"/>
    </source>
</evidence>
<dbReference type="AlphaFoldDB" id="A0A316VJB8"/>
<evidence type="ECO:0000256" key="2">
    <source>
        <dbReference type="SAM" id="SignalP"/>
    </source>
</evidence>
<evidence type="ECO:0000256" key="1">
    <source>
        <dbReference type="SAM" id="MobiDB-lite"/>
    </source>
</evidence>
<feature type="compositionally biased region" description="Low complexity" evidence="1">
    <location>
        <begin position="168"/>
        <end position="188"/>
    </location>
</feature>
<sequence length="211" mass="20925">MQRTLIFALVSLIAMMSAVTASPMPTAAPMIRRQGSGAQTTAPYTSTIDPSQGLHGNGCSEGNDSNVVTCCPAGYQNQNINGQQSCVKLGSSSGGSDSGNDAPVGQGNGSDNGNDSNNSVPTDNGNDSGEGNDSNNQTITGDDSGATTYTSDGGVVVSNSINQVNTFSSHQGQSTSMSSSNGKSGSNGGSVVHVPVSLVLAVIGAVAIGAF</sequence>
<dbReference type="RefSeq" id="XP_025357948.1">
    <property type="nucleotide sequence ID" value="XM_025501621.1"/>
</dbReference>
<evidence type="ECO:0000313" key="3">
    <source>
        <dbReference type="EMBL" id="PWN37646.1"/>
    </source>
</evidence>
<accession>A0A316VJB8</accession>
<name>A0A316VJB8_9BASI</name>
<dbReference type="InParanoid" id="A0A316VJB8"/>
<feature type="region of interest" description="Disordered" evidence="1">
    <location>
        <begin position="167"/>
        <end position="188"/>
    </location>
</feature>
<dbReference type="EMBL" id="KZ819602">
    <property type="protein sequence ID" value="PWN37646.1"/>
    <property type="molecule type" value="Genomic_DNA"/>
</dbReference>
<organism evidence="3 4">
    <name type="scientific">Meira miltonrushii</name>
    <dbReference type="NCBI Taxonomy" id="1280837"/>
    <lineage>
        <taxon>Eukaryota</taxon>
        <taxon>Fungi</taxon>
        <taxon>Dikarya</taxon>
        <taxon>Basidiomycota</taxon>
        <taxon>Ustilaginomycotina</taxon>
        <taxon>Exobasidiomycetes</taxon>
        <taxon>Exobasidiales</taxon>
        <taxon>Brachybasidiaceae</taxon>
        <taxon>Meira</taxon>
    </lineage>
</organism>
<gene>
    <name evidence="3" type="ORF">FA14DRAFT_187720</name>
</gene>
<keyword evidence="4" id="KW-1185">Reference proteome</keyword>
<proteinExistence type="predicted"/>
<feature type="region of interest" description="Disordered" evidence="1">
    <location>
        <begin position="34"/>
        <end position="59"/>
    </location>
</feature>
<feature type="chain" id="PRO_5016458604" description="Hydrophobin" evidence="2">
    <location>
        <begin position="22"/>
        <end position="211"/>
    </location>
</feature>
<evidence type="ECO:0000313" key="4">
    <source>
        <dbReference type="Proteomes" id="UP000245771"/>
    </source>
</evidence>
<dbReference type="Proteomes" id="UP000245771">
    <property type="component" value="Unassembled WGS sequence"/>
</dbReference>
<feature type="region of interest" description="Disordered" evidence="1">
    <location>
        <begin position="89"/>
        <end position="154"/>
    </location>
</feature>
<keyword evidence="2" id="KW-0732">Signal</keyword>
<feature type="signal peptide" evidence="2">
    <location>
        <begin position="1"/>
        <end position="21"/>
    </location>
</feature>
<dbReference type="GeneID" id="37023402"/>
<feature type="compositionally biased region" description="Low complexity" evidence="1">
    <location>
        <begin position="109"/>
        <end position="136"/>
    </location>
</feature>
<protein>
    <recommendedName>
        <fullName evidence="5">Hydrophobin</fullName>
    </recommendedName>
</protein>
<feature type="compositionally biased region" description="Polar residues" evidence="1">
    <location>
        <begin position="36"/>
        <end position="50"/>
    </location>
</feature>
<reference evidence="3 4" key="1">
    <citation type="journal article" date="2018" name="Mol. Biol. Evol.">
        <title>Broad Genomic Sampling Reveals a Smut Pathogenic Ancestry of the Fungal Clade Ustilaginomycotina.</title>
        <authorList>
            <person name="Kijpornyongpan T."/>
            <person name="Mondo S.J."/>
            <person name="Barry K."/>
            <person name="Sandor L."/>
            <person name="Lee J."/>
            <person name="Lipzen A."/>
            <person name="Pangilinan J."/>
            <person name="LaButti K."/>
            <person name="Hainaut M."/>
            <person name="Henrissat B."/>
            <person name="Grigoriev I.V."/>
            <person name="Spatafora J.W."/>
            <person name="Aime M.C."/>
        </authorList>
    </citation>
    <scope>NUCLEOTIDE SEQUENCE [LARGE SCALE GENOMIC DNA]</scope>
    <source>
        <strain evidence="3 4">MCA 3882</strain>
    </source>
</reference>